<evidence type="ECO:0000313" key="1">
    <source>
        <dbReference type="EMBL" id="MDV0841291.1"/>
    </source>
</evidence>
<reference evidence="1" key="1">
    <citation type="submission" date="2023-10" db="EMBL/GenBank/DDBJ databases">
        <title>Surveillance and assessment of the effects of hospital wastewater treatment on clearance of pathogenic bacterial and antimicrobial resistance genes.</title>
        <authorList>
            <person name="Wu Y."/>
        </authorList>
    </citation>
    <scope>NUCLEOTIDE SEQUENCE</scope>
    <source>
        <strain evidence="1">23-M-SRM-33-1</strain>
    </source>
</reference>
<evidence type="ECO:0000313" key="2">
    <source>
        <dbReference type="Proteomes" id="UP001284547"/>
    </source>
</evidence>
<gene>
    <name evidence="1" type="ORF">RZP41_08415</name>
</gene>
<accession>A0AAW8XL75</accession>
<dbReference type="EMBL" id="JAWHZD010000004">
    <property type="protein sequence ID" value="MDV0841291.1"/>
    <property type="molecule type" value="Genomic_DNA"/>
</dbReference>
<dbReference type="AlphaFoldDB" id="A0AAW8XL75"/>
<dbReference type="Proteomes" id="UP001284547">
    <property type="component" value="Unassembled WGS sequence"/>
</dbReference>
<proteinExistence type="predicted"/>
<comment type="caution">
    <text evidence="1">The sequence shown here is derived from an EMBL/GenBank/DDBJ whole genome shotgun (WGS) entry which is preliminary data.</text>
</comment>
<sequence length="43" mass="5015">MTPIKVFYRGGDCTIFYAYSRPFGRGIVSQLKSLQSQRIKRMN</sequence>
<protein>
    <submittedName>
        <fullName evidence="1">Uncharacterized protein</fullName>
    </submittedName>
</protein>
<dbReference type="RefSeq" id="WP_032428897.1">
    <property type="nucleotide sequence ID" value="NZ_AP026392.1"/>
</dbReference>
<organism evidence="1 2">
    <name type="scientific">Klebsiella quasipneumoniae subsp. quasipneumoniae</name>
    <dbReference type="NCBI Taxonomy" id="1667327"/>
    <lineage>
        <taxon>Bacteria</taxon>
        <taxon>Pseudomonadati</taxon>
        <taxon>Pseudomonadota</taxon>
        <taxon>Gammaproteobacteria</taxon>
        <taxon>Enterobacterales</taxon>
        <taxon>Enterobacteriaceae</taxon>
        <taxon>Klebsiella/Raoultella group</taxon>
        <taxon>Klebsiella</taxon>
        <taxon>Klebsiella pneumoniae complex</taxon>
    </lineage>
</organism>
<name>A0AAW8XL75_9ENTR</name>